<dbReference type="Gene3D" id="3.40.50.720">
    <property type="entry name" value="NAD(P)-binding Rossmann-like Domain"/>
    <property type="match status" value="1"/>
</dbReference>
<evidence type="ECO:0000256" key="1">
    <source>
        <dbReference type="ARBA" id="ARBA00005725"/>
    </source>
</evidence>
<dbReference type="EMBL" id="JAULSU010000004">
    <property type="protein sequence ID" value="KAK0620739.1"/>
    <property type="molecule type" value="Genomic_DNA"/>
</dbReference>
<comment type="similarity">
    <text evidence="1">Belongs to the NmrA-type oxidoreductase family. Isoflavone reductase subfamily.</text>
</comment>
<dbReference type="InterPro" id="IPR036291">
    <property type="entry name" value="NAD(P)-bd_dom_sf"/>
</dbReference>
<accession>A0AA39WSF9</accession>
<keyword evidence="2" id="KW-0521">NADP</keyword>
<evidence type="ECO:0000313" key="5">
    <source>
        <dbReference type="Proteomes" id="UP001175000"/>
    </source>
</evidence>
<dbReference type="PANTHER" id="PTHR47706:SF4">
    <property type="entry name" value="NMRA-LIKE DOMAIN-CONTAINING PROTEIN"/>
    <property type="match status" value="1"/>
</dbReference>
<proteinExistence type="inferred from homology"/>
<protein>
    <recommendedName>
        <fullName evidence="6">NmrA-like domain-containing protein</fullName>
    </recommendedName>
</protein>
<sequence>MVNIVIAGGNSQVAKTILSHLHLNPSHKILLLSRSPSPSTPLHPSTIWFQTDYSPSSLLTALTAHKTHTVLSFADARHDPDGASQIALINACLASGVSRFAPAEWSVSNAPAALADGKQPIRDYLSQINTPEQKLEYCLFQPGIFMNYLASPYPAGEYIRQLNTWFDFEKRRMIVVEGEEETLELTLTTVEDLARVVAKAVEYEGEWPVVGGMVGSTVTAGELVRIGERIRGGEWEVTRLRREDLERGEVKSGWVPVMEHPSIPVEMAEVFSREFVRWALVEGMKGGFTSGDEWNQILGDGFRFTGVEEFLRGVWEGKP</sequence>
<dbReference type="GO" id="GO:0016491">
    <property type="term" value="F:oxidoreductase activity"/>
    <property type="evidence" value="ECO:0007669"/>
    <property type="project" value="UniProtKB-KW"/>
</dbReference>
<evidence type="ECO:0000256" key="2">
    <source>
        <dbReference type="ARBA" id="ARBA00022857"/>
    </source>
</evidence>
<evidence type="ECO:0000313" key="4">
    <source>
        <dbReference type="EMBL" id="KAK0620739.1"/>
    </source>
</evidence>
<evidence type="ECO:0008006" key="6">
    <source>
        <dbReference type="Google" id="ProtNLM"/>
    </source>
</evidence>
<comment type="caution">
    <text evidence="4">The sequence shown here is derived from an EMBL/GenBank/DDBJ whole genome shotgun (WGS) entry which is preliminary data.</text>
</comment>
<gene>
    <name evidence="4" type="ORF">B0T14DRAFT_567470</name>
</gene>
<dbReference type="AlphaFoldDB" id="A0AA39WSF9"/>
<dbReference type="Proteomes" id="UP001175000">
    <property type="component" value="Unassembled WGS sequence"/>
</dbReference>
<keyword evidence="3" id="KW-0560">Oxidoreductase</keyword>
<keyword evidence="5" id="KW-1185">Reference proteome</keyword>
<dbReference type="PANTHER" id="PTHR47706">
    <property type="entry name" value="NMRA-LIKE FAMILY PROTEIN"/>
    <property type="match status" value="1"/>
</dbReference>
<dbReference type="SUPFAM" id="SSF51735">
    <property type="entry name" value="NAD(P)-binding Rossmann-fold domains"/>
    <property type="match status" value="1"/>
</dbReference>
<name>A0AA39WSF9_9PEZI</name>
<evidence type="ECO:0000256" key="3">
    <source>
        <dbReference type="ARBA" id="ARBA00023002"/>
    </source>
</evidence>
<reference evidence="4" key="1">
    <citation type="submission" date="2023-06" db="EMBL/GenBank/DDBJ databases">
        <title>Genome-scale phylogeny and comparative genomics of the fungal order Sordariales.</title>
        <authorList>
            <consortium name="Lawrence Berkeley National Laboratory"/>
            <person name="Hensen N."/>
            <person name="Bonometti L."/>
            <person name="Westerberg I."/>
            <person name="Brannstrom I.O."/>
            <person name="Guillou S."/>
            <person name="Cros-Aarteil S."/>
            <person name="Calhoun S."/>
            <person name="Haridas S."/>
            <person name="Kuo A."/>
            <person name="Mondo S."/>
            <person name="Pangilinan J."/>
            <person name="Riley R."/>
            <person name="Labutti K."/>
            <person name="Andreopoulos B."/>
            <person name="Lipzen A."/>
            <person name="Chen C."/>
            <person name="Yanf M."/>
            <person name="Daum C."/>
            <person name="Ng V."/>
            <person name="Clum A."/>
            <person name="Steindorff A."/>
            <person name="Ohm R."/>
            <person name="Martin F."/>
            <person name="Silar P."/>
            <person name="Natvig D."/>
            <person name="Lalanne C."/>
            <person name="Gautier V."/>
            <person name="Ament-Velasquez S.L."/>
            <person name="Kruys A."/>
            <person name="Hutchinson M.I."/>
            <person name="Powell A.J."/>
            <person name="Barry K."/>
            <person name="Miller A.N."/>
            <person name="Grigoriev I.V."/>
            <person name="Debuchy R."/>
            <person name="Gladieux P."/>
            <person name="Thoren M.H."/>
            <person name="Johannesson H."/>
        </authorList>
    </citation>
    <scope>NUCLEOTIDE SEQUENCE</scope>
    <source>
        <strain evidence="4">CBS 606.72</strain>
    </source>
</reference>
<dbReference type="InterPro" id="IPR051609">
    <property type="entry name" value="NmrA/Isoflavone_reductase-like"/>
</dbReference>
<organism evidence="4 5">
    <name type="scientific">Immersiella caudata</name>
    <dbReference type="NCBI Taxonomy" id="314043"/>
    <lineage>
        <taxon>Eukaryota</taxon>
        <taxon>Fungi</taxon>
        <taxon>Dikarya</taxon>
        <taxon>Ascomycota</taxon>
        <taxon>Pezizomycotina</taxon>
        <taxon>Sordariomycetes</taxon>
        <taxon>Sordariomycetidae</taxon>
        <taxon>Sordariales</taxon>
        <taxon>Lasiosphaeriaceae</taxon>
        <taxon>Immersiella</taxon>
    </lineage>
</organism>